<dbReference type="EMBL" id="OE839808">
    <property type="protein sequence ID" value="CAD7588659.1"/>
    <property type="molecule type" value="Genomic_DNA"/>
</dbReference>
<feature type="region of interest" description="Disordered" evidence="1">
    <location>
        <begin position="44"/>
        <end position="82"/>
    </location>
</feature>
<proteinExistence type="predicted"/>
<evidence type="ECO:0000313" key="2">
    <source>
        <dbReference type="EMBL" id="CAD7588659.1"/>
    </source>
</evidence>
<dbReference type="AlphaFoldDB" id="A0A7R9JTL2"/>
<feature type="compositionally biased region" description="Basic and acidic residues" evidence="1">
    <location>
        <begin position="73"/>
        <end position="82"/>
    </location>
</feature>
<sequence length="82" mass="8951">MEPSLASSITYSNQQALEAYISFCLQKSHSSARVVLKLGVKMAGDYRGPHQPSRDGGDFVEGPVPHYPPPYPGDDHQHQSSP</sequence>
<name>A0A7R9JTL2_TIMGE</name>
<gene>
    <name evidence="2" type="ORF">TGEB3V08_LOCUS2699</name>
</gene>
<protein>
    <submittedName>
        <fullName evidence="2">Uncharacterized protein</fullName>
    </submittedName>
</protein>
<evidence type="ECO:0000256" key="1">
    <source>
        <dbReference type="SAM" id="MobiDB-lite"/>
    </source>
</evidence>
<reference evidence="2" key="1">
    <citation type="submission" date="2020-11" db="EMBL/GenBank/DDBJ databases">
        <authorList>
            <person name="Tran Van P."/>
        </authorList>
    </citation>
    <scope>NUCLEOTIDE SEQUENCE</scope>
</reference>
<organism evidence="2">
    <name type="scientific">Timema genevievae</name>
    <name type="common">Walking stick</name>
    <dbReference type="NCBI Taxonomy" id="629358"/>
    <lineage>
        <taxon>Eukaryota</taxon>
        <taxon>Metazoa</taxon>
        <taxon>Ecdysozoa</taxon>
        <taxon>Arthropoda</taxon>
        <taxon>Hexapoda</taxon>
        <taxon>Insecta</taxon>
        <taxon>Pterygota</taxon>
        <taxon>Neoptera</taxon>
        <taxon>Polyneoptera</taxon>
        <taxon>Phasmatodea</taxon>
        <taxon>Timematodea</taxon>
        <taxon>Timematoidea</taxon>
        <taxon>Timematidae</taxon>
        <taxon>Timema</taxon>
    </lineage>
</organism>
<accession>A0A7R9JTL2</accession>